<keyword evidence="2" id="KW-0408">Iron</keyword>
<comment type="caution">
    <text evidence="5">The sequence shown here is derived from an EMBL/GenBank/DDBJ whole genome shotgun (WGS) entry which is preliminary data.</text>
</comment>
<evidence type="ECO:0000259" key="4">
    <source>
        <dbReference type="PROSITE" id="PS51379"/>
    </source>
</evidence>
<accession>A0A923HZ83</accession>
<dbReference type="GO" id="GO:0046872">
    <property type="term" value="F:metal ion binding"/>
    <property type="evidence" value="ECO:0007669"/>
    <property type="project" value="UniProtKB-KW"/>
</dbReference>
<evidence type="ECO:0000313" key="5">
    <source>
        <dbReference type="EMBL" id="MBC3889872.1"/>
    </source>
</evidence>
<dbReference type="RefSeq" id="WP_148568529.1">
    <property type="nucleotide sequence ID" value="NZ_RXYA01000019.1"/>
</dbReference>
<evidence type="ECO:0000256" key="1">
    <source>
        <dbReference type="ARBA" id="ARBA00022723"/>
    </source>
</evidence>
<organism evidence="5 6">
    <name type="scientific">Acetobacterium paludosum</name>
    <dbReference type="NCBI Taxonomy" id="52693"/>
    <lineage>
        <taxon>Bacteria</taxon>
        <taxon>Bacillati</taxon>
        <taxon>Bacillota</taxon>
        <taxon>Clostridia</taxon>
        <taxon>Eubacteriales</taxon>
        <taxon>Eubacteriaceae</taxon>
        <taxon>Acetobacterium</taxon>
    </lineage>
</organism>
<reference evidence="5" key="2">
    <citation type="submission" date="2020-10" db="EMBL/GenBank/DDBJ databases">
        <title>Comparative genomics of the Acetobacterium genus.</title>
        <authorList>
            <person name="Marshall C."/>
            <person name="May H."/>
            <person name="Norman S."/>
        </authorList>
    </citation>
    <scope>NUCLEOTIDE SEQUENCE</scope>
    <source>
        <strain evidence="5">DER-2019</strain>
    </source>
</reference>
<reference evidence="5" key="1">
    <citation type="submission" date="2019-10" db="EMBL/GenBank/DDBJ databases">
        <authorList>
            <person name="Ross D.E."/>
            <person name="Gulliver D."/>
        </authorList>
    </citation>
    <scope>NUCLEOTIDE SEQUENCE</scope>
    <source>
        <strain evidence="5">DER-2019</strain>
    </source>
</reference>
<dbReference type="EMBL" id="WJBD01000028">
    <property type="protein sequence ID" value="MBC3889872.1"/>
    <property type="molecule type" value="Genomic_DNA"/>
</dbReference>
<evidence type="ECO:0000256" key="2">
    <source>
        <dbReference type="ARBA" id="ARBA00023004"/>
    </source>
</evidence>
<name>A0A923HZ83_9FIRM</name>
<dbReference type="Pfam" id="PF17179">
    <property type="entry name" value="Fer4_22"/>
    <property type="match status" value="1"/>
</dbReference>
<proteinExistence type="predicted"/>
<dbReference type="SUPFAM" id="SSF46548">
    <property type="entry name" value="alpha-helical ferredoxin"/>
    <property type="match status" value="1"/>
</dbReference>
<dbReference type="GO" id="GO:0051536">
    <property type="term" value="F:iron-sulfur cluster binding"/>
    <property type="evidence" value="ECO:0007669"/>
    <property type="project" value="UniProtKB-KW"/>
</dbReference>
<feature type="domain" description="4Fe-4S ferredoxin-type" evidence="4">
    <location>
        <begin position="210"/>
        <end position="242"/>
    </location>
</feature>
<dbReference type="Gene3D" id="1.10.1060.10">
    <property type="entry name" value="Alpha-helical ferredoxin"/>
    <property type="match status" value="1"/>
</dbReference>
<dbReference type="InterPro" id="IPR014259">
    <property type="entry name" value="Sulphite_reductase_A"/>
</dbReference>
<dbReference type="InterPro" id="IPR009051">
    <property type="entry name" value="Helical_ferredxn"/>
</dbReference>
<feature type="domain" description="4Fe-4S ferredoxin-type" evidence="4">
    <location>
        <begin position="293"/>
        <end position="321"/>
    </location>
</feature>
<dbReference type="NCBIfam" id="TIGR02910">
    <property type="entry name" value="sulfite_red_A"/>
    <property type="match status" value="1"/>
</dbReference>
<evidence type="ECO:0000313" key="6">
    <source>
        <dbReference type="Proteomes" id="UP000616595"/>
    </source>
</evidence>
<dbReference type="AlphaFoldDB" id="A0A923HZ83"/>
<dbReference type="InterPro" id="IPR017900">
    <property type="entry name" value="4Fe4S_Fe_S_CS"/>
</dbReference>
<dbReference type="Proteomes" id="UP000616595">
    <property type="component" value="Unassembled WGS sequence"/>
</dbReference>
<dbReference type="PANTHER" id="PTHR40447">
    <property type="entry name" value="ANAEROBIC SULFITE REDUCTASE SUBUNIT A"/>
    <property type="match status" value="1"/>
</dbReference>
<dbReference type="PROSITE" id="PS51379">
    <property type="entry name" value="4FE4S_FER_2"/>
    <property type="match status" value="2"/>
</dbReference>
<evidence type="ECO:0000256" key="3">
    <source>
        <dbReference type="ARBA" id="ARBA00023014"/>
    </source>
</evidence>
<keyword evidence="3" id="KW-0411">Iron-sulfur</keyword>
<dbReference type="InterPro" id="IPR017896">
    <property type="entry name" value="4Fe4S_Fe-S-bd"/>
</dbReference>
<sequence>MGYQINKTKMNTLFTDLLENYTIYAPKRFVGGGTFADTDCIRYGEISTLEEIEFSEKSDYSFKEVLLPISETLFYFTEAVIKESDPPPKEAIVFLRSCDLHSLNRLDTIYLKNGPVDPYYKRLRDHTHFILMGCENTFENCFCVSMGTNLSTNYDAYIKVTAEDVLIDSHWNLLDQALANSQPFTVVPDSVSINKISVEIPESIPQSVFDSTLWDDYTTRCIACGRCNFVCPTCTCFTMQDLFYSDNGKAGERRRVWASCQVDGYTDVAGGHAFRENKGQRMRFKVMHKISDYKKRFDTQMCTGCGRCDDICPEYISFSNCINKVNALVKEENR</sequence>
<dbReference type="PANTHER" id="PTHR40447:SF1">
    <property type="entry name" value="ANAEROBIC SULFITE REDUCTASE SUBUNIT A"/>
    <property type="match status" value="1"/>
</dbReference>
<keyword evidence="1" id="KW-0479">Metal-binding</keyword>
<gene>
    <name evidence="5" type="primary">asrA</name>
    <name evidence="5" type="ORF">GH810_16325</name>
</gene>
<dbReference type="OrthoDB" id="9795302at2"/>
<protein>
    <submittedName>
        <fullName evidence="5">Anaerobic sulfite reductase subunit A</fullName>
    </submittedName>
</protein>
<dbReference type="PROSITE" id="PS00198">
    <property type="entry name" value="4FE4S_FER_1"/>
    <property type="match status" value="1"/>
</dbReference>
<keyword evidence="6" id="KW-1185">Reference proteome</keyword>